<protein>
    <recommendedName>
        <fullName evidence="3">Sulfotransferase</fullName>
    </recommendedName>
</protein>
<proteinExistence type="predicted"/>
<keyword evidence="2" id="KW-1185">Reference proteome</keyword>
<evidence type="ECO:0000313" key="2">
    <source>
        <dbReference type="Proteomes" id="UP000250140"/>
    </source>
</evidence>
<evidence type="ECO:0000313" key="1">
    <source>
        <dbReference type="EMBL" id="OCL01739.1"/>
    </source>
</evidence>
<sequence length="342" mass="39279">MASNTPKRLYLLTHPRTASNLLTRILALDDQTDVLSSGRQEGNFFFDVMALRWFKPGLPSRHINTWTQEERQKLRHAYQSCFEAVENHAGRAESLGKSVFVKEHVPWLCEPVTETRFIFGNDSVNEPVWMVETNLGRTRTESNETVLPDEFLQIWCPTFLIRHPALVFPSLYRTAIGIQGTEAARNDEGVHKLEMTVRCSRRLYDWYLKRLSSDNEGANEVWSINLDADDVMTEPKVILRYAEIIGFDPTKLRFSWGEASKEDLNQMGKAETRMRSTLIASTGIVEGKTAANLNLDEEARKWRIEFGEDMGGKVEGWVREAMPDCECIKERRLKPVLPIINK</sequence>
<dbReference type="PANTHER" id="PTHR48419:SF1">
    <property type="entry name" value="SULFOTRANSFERASE DOMAIN-CONTAINING PROTEIN"/>
    <property type="match status" value="1"/>
</dbReference>
<dbReference type="EMBL" id="KV751083">
    <property type="protein sequence ID" value="OCL01739.1"/>
    <property type="molecule type" value="Genomic_DNA"/>
</dbReference>
<dbReference type="AlphaFoldDB" id="A0A8E2JLL9"/>
<dbReference type="InterPro" id="IPR027417">
    <property type="entry name" value="P-loop_NTPase"/>
</dbReference>
<dbReference type="PANTHER" id="PTHR48419">
    <property type="entry name" value="SULFOTRANSFERASE DOMAIN-CONTAINING PROTEIN"/>
    <property type="match status" value="1"/>
</dbReference>
<accession>A0A8E2JLL9</accession>
<dbReference type="Proteomes" id="UP000250140">
    <property type="component" value="Unassembled WGS sequence"/>
</dbReference>
<evidence type="ECO:0008006" key="3">
    <source>
        <dbReference type="Google" id="ProtNLM"/>
    </source>
</evidence>
<dbReference type="InterPro" id="IPR053226">
    <property type="entry name" value="Pyrrolopyrazine_biosynth_F"/>
</dbReference>
<name>A0A8E2JLL9_9PEZI</name>
<organism evidence="1 2">
    <name type="scientific">Glonium stellatum</name>
    <dbReference type="NCBI Taxonomy" id="574774"/>
    <lineage>
        <taxon>Eukaryota</taxon>
        <taxon>Fungi</taxon>
        <taxon>Dikarya</taxon>
        <taxon>Ascomycota</taxon>
        <taxon>Pezizomycotina</taxon>
        <taxon>Dothideomycetes</taxon>
        <taxon>Pleosporomycetidae</taxon>
        <taxon>Gloniales</taxon>
        <taxon>Gloniaceae</taxon>
        <taxon>Glonium</taxon>
    </lineage>
</organism>
<dbReference type="SUPFAM" id="SSF52540">
    <property type="entry name" value="P-loop containing nucleoside triphosphate hydrolases"/>
    <property type="match status" value="1"/>
</dbReference>
<dbReference type="OrthoDB" id="3650366at2759"/>
<reference evidence="1 2" key="1">
    <citation type="journal article" date="2016" name="Nat. Commun.">
        <title>Ectomycorrhizal ecology is imprinted in the genome of the dominant symbiotic fungus Cenococcum geophilum.</title>
        <authorList>
            <consortium name="DOE Joint Genome Institute"/>
            <person name="Peter M."/>
            <person name="Kohler A."/>
            <person name="Ohm R.A."/>
            <person name="Kuo A."/>
            <person name="Krutzmann J."/>
            <person name="Morin E."/>
            <person name="Arend M."/>
            <person name="Barry K.W."/>
            <person name="Binder M."/>
            <person name="Choi C."/>
            <person name="Clum A."/>
            <person name="Copeland A."/>
            <person name="Grisel N."/>
            <person name="Haridas S."/>
            <person name="Kipfer T."/>
            <person name="LaButti K."/>
            <person name="Lindquist E."/>
            <person name="Lipzen A."/>
            <person name="Maire R."/>
            <person name="Meier B."/>
            <person name="Mihaltcheva S."/>
            <person name="Molinier V."/>
            <person name="Murat C."/>
            <person name="Poggeler S."/>
            <person name="Quandt C.A."/>
            <person name="Sperisen C."/>
            <person name="Tritt A."/>
            <person name="Tisserant E."/>
            <person name="Crous P.W."/>
            <person name="Henrissat B."/>
            <person name="Nehls U."/>
            <person name="Egli S."/>
            <person name="Spatafora J.W."/>
            <person name="Grigoriev I.V."/>
            <person name="Martin F.M."/>
        </authorList>
    </citation>
    <scope>NUCLEOTIDE SEQUENCE [LARGE SCALE GENOMIC DNA]</scope>
    <source>
        <strain evidence="1 2">CBS 207.34</strain>
    </source>
</reference>
<gene>
    <name evidence="1" type="ORF">AOQ84DRAFT_350244</name>
</gene>